<evidence type="ECO:0000313" key="4">
    <source>
        <dbReference type="EMBL" id="GBN63754.1"/>
    </source>
</evidence>
<dbReference type="EMBL" id="BGPR01014147">
    <property type="protein sequence ID" value="GBN63935.1"/>
    <property type="molecule type" value="Genomic_DNA"/>
</dbReference>
<accession>A0A4Y2QK99</accession>
<evidence type="ECO:0000313" key="3">
    <source>
        <dbReference type="EMBL" id="GBN62376.1"/>
    </source>
</evidence>
<keyword evidence="7" id="KW-1185">Reference proteome</keyword>
<evidence type="ECO:0000313" key="5">
    <source>
        <dbReference type="EMBL" id="GBN63935.1"/>
    </source>
</evidence>
<dbReference type="EMBL" id="BGPR01013815">
    <property type="protein sequence ID" value="GBN62376.1"/>
    <property type="molecule type" value="Genomic_DNA"/>
</dbReference>
<dbReference type="Proteomes" id="UP000499080">
    <property type="component" value="Unassembled WGS sequence"/>
</dbReference>
<evidence type="ECO:0000256" key="2">
    <source>
        <dbReference type="SAM" id="SignalP"/>
    </source>
</evidence>
<dbReference type="AlphaFoldDB" id="A0A4Y2QK99"/>
<reference evidence="4 7" key="1">
    <citation type="journal article" date="2019" name="Sci. Rep.">
        <title>Orb-weaving spider Araneus ventricosus genome elucidates the spidroin gene catalogue.</title>
        <authorList>
            <person name="Kono N."/>
            <person name="Nakamura H."/>
            <person name="Ohtoshi R."/>
            <person name="Moran D.A.P."/>
            <person name="Shinohara A."/>
            <person name="Yoshida Y."/>
            <person name="Fujiwara M."/>
            <person name="Mori M."/>
            <person name="Tomita M."/>
            <person name="Arakawa K."/>
        </authorList>
    </citation>
    <scope>NUCLEOTIDE SEQUENCE [LARGE SCALE GENOMIC DNA]</scope>
</reference>
<feature type="compositionally biased region" description="Basic and acidic residues" evidence="1">
    <location>
        <begin position="70"/>
        <end position="81"/>
    </location>
</feature>
<feature type="compositionally biased region" description="Polar residues" evidence="1">
    <location>
        <begin position="33"/>
        <end position="50"/>
    </location>
</feature>
<evidence type="ECO:0000256" key="1">
    <source>
        <dbReference type="SAM" id="MobiDB-lite"/>
    </source>
</evidence>
<evidence type="ECO:0008006" key="8">
    <source>
        <dbReference type="Google" id="ProtNLM"/>
    </source>
</evidence>
<evidence type="ECO:0000313" key="7">
    <source>
        <dbReference type="Proteomes" id="UP000499080"/>
    </source>
</evidence>
<organism evidence="4 7">
    <name type="scientific">Araneus ventricosus</name>
    <name type="common">Orbweaver spider</name>
    <name type="synonym">Epeira ventricosa</name>
    <dbReference type="NCBI Taxonomy" id="182803"/>
    <lineage>
        <taxon>Eukaryota</taxon>
        <taxon>Metazoa</taxon>
        <taxon>Ecdysozoa</taxon>
        <taxon>Arthropoda</taxon>
        <taxon>Chelicerata</taxon>
        <taxon>Arachnida</taxon>
        <taxon>Araneae</taxon>
        <taxon>Araneomorphae</taxon>
        <taxon>Entelegynae</taxon>
        <taxon>Araneoidea</taxon>
        <taxon>Araneidae</taxon>
        <taxon>Araneus</taxon>
    </lineage>
</organism>
<feature type="signal peptide" evidence="2">
    <location>
        <begin position="1"/>
        <end position="18"/>
    </location>
</feature>
<gene>
    <name evidence="6" type="ORF">AVEN_137163_1</name>
    <name evidence="5" type="ORF">AVEN_170008_1</name>
    <name evidence="3" type="ORF">AVEN_238330_1</name>
    <name evidence="4" type="ORF">AVEN_66102_1</name>
</gene>
<name>A0A4Y2QK99_ARAVE</name>
<feature type="region of interest" description="Disordered" evidence="1">
    <location>
        <begin position="70"/>
        <end position="106"/>
    </location>
</feature>
<proteinExistence type="predicted"/>
<feature type="chain" id="PRO_5036362145" description="Secreted protein" evidence="2">
    <location>
        <begin position="19"/>
        <end position="106"/>
    </location>
</feature>
<dbReference type="EMBL" id="BGPR01014850">
    <property type="protein sequence ID" value="GBN66959.1"/>
    <property type="molecule type" value="Genomic_DNA"/>
</dbReference>
<keyword evidence="2" id="KW-0732">Signal</keyword>
<evidence type="ECO:0000313" key="6">
    <source>
        <dbReference type="EMBL" id="GBN66959.1"/>
    </source>
</evidence>
<sequence length="106" mass="11753">MRHLLLSVLLFECKPCFRPSWCDTEVWRGVPAQVSSSGSGSKLRGPSQNIPRVGTKRDVNIRTGGNVRCRDRRIEGAKPDSTKNPPSMPTLCMTNSSQDNVPSLVW</sequence>
<feature type="compositionally biased region" description="Polar residues" evidence="1">
    <location>
        <begin position="92"/>
        <end position="106"/>
    </location>
</feature>
<feature type="region of interest" description="Disordered" evidence="1">
    <location>
        <begin position="33"/>
        <end position="54"/>
    </location>
</feature>
<protein>
    <recommendedName>
        <fullName evidence="8">Secreted protein</fullName>
    </recommendedName>
</protein>
<comment type="caution">
    <text evidence="4">The sequence shown here is derived from an EMBL/GenBank/DDBJ whole genome shotgun (WGS) entry which is preliminary data.</text>
</comment>
<dbReference type="EMBL" id="BGPR01014103">
    <property type="protein sequence ID" value="GBN63754.1"/>
    <property type="molecule type" value="Genomic_DNA"/>
</dbReference>